<protein>
    <recommendedName>
        <fullName evidence="3">Autotransporter domain-containing protein</fullName>
    </recommendedName>
</protein>
<dbReference type="KEGG" id="het:BBW65_05010"/>
<dbReference type="InterPro" id="IPR005546">
    <property type="entry name" value="Autotransporte_beta"/>
</dbReference>
<evidence type="ECO:0000256" key="1">
    <source>
        <dbReference type="SAM" id="MobiDB-lite"/>
    </source>
</evidence>
<dbReference type="PROSITE" id="PS51208">
    <property type="entry name" value="AUTOTRANSPORTER"/>
    <property type="match status" value="1"/>
</dbReference>
<keyword evidence="2" id="KW-0732">Signal</keyword>
<dbReference type="Proteomes" id="UP000092884">
    <property type="component" value="Chromosome"/>
</dbReference>
<dbReference type="STRING" id="222136.BBW65_05010"/>
<proteinExistence type="predicted"/>
<feature type="domain" description="Autotransporter" evidence="3">
    <location>
        <begin position="1182"/>
        <end position="1474"/>
    </location>
</feature>
<dbReference type="EMBL" id="CP016503">
    <property type="protein sequence ID" value="ANV98196.1"/>
    <property type="molecule type" value="Genomic_DNA"/>
</dbReference>
<feature type="signal peptide" evidence="2">
    <location>
        <begin position="1"/>
        <end position="35"/>
    </location>
</feature>
<organism evidence="4 5">
    <name type="scientific">Helicobacter enhydrae</name>
    <dbReference type="NCBI Taxonomy" id="222136"/>
    <lineage>
        <taxon>Bacteria</taxon>
        <taxon>Pseudomonadati</taxon>
        <taxon>Campylobacterota</taxon>
        <taxon>Epsilonproteobacteria</taxon>
        <taxon>Campylobacterales</taxon>
        <taxon>Helicobacteraceae</taxon>
        <taxon>Helicobacter</taxon>
    </lineage>
</organism>
<reference evidence="5" key="1">
    <citation type="submission" date="2016-07" db="EMBL/GenBank/DDBJ databases">
        <authorList>
            <person name="Florea S."/>
            <person name="Webb J.S."/>
            <person name="Jaromczyk J."/>
            <person name="Schardl C.L."/>
        </authorList>
    </citation>
    <scope>NUCLEOTIDE SEQUENCE [LARGE SCALE GENOMIC DNA]</scope>
    <source>
        <strain evidence="5">MIT 01-6242</strain>
    </source>
</reference>
<feature type="region of interest" description="Disordered" evidence="1">
    <location>
        <begin position="1482"/>
        <end position="1513"/>
    </location>
</feature>
<accession>A0A1B1U613</accession>
<name>A0A1B1U613_9HELI</name>
<dbReference type="SMART" id="SM00869">
    <property type="entry name" value="Autotransporter"/>
    <property type="match status" value="1"/>
</dbReference>
<dbReference type="GO" id="GO:0019867">
    <property type="term" value="C:outer membrane"/>
    <property type="evidence" value="ECO:0007669"/>
    <property type="project" value="InterPro"/>
</dbReference>
<dbReference type="InterPro" id="IPR006315">
    <property type="entry name" value="OM_autotransptr_brl_dom"/>
</dbReference>
<sequence length="1513" mass="158647">MEKRCDRFDLTLLKPMVASSLALALSISGVSGASADCDASSGAVICTGASEDSLSSAMENLKNNFEFKSLSTPNGFYQPNIKNGGSTPITNLTLQFSGESQVKGSGDAGSFKIQTKDTDRSLRLDTGTQGLKMGSEGKGTLVFDFTNATGSDNHTMTLNLGTGTDTGKQVSLLGNLEVKGKEKAEGDTSQDTFEATLTGGIEGNITIGESSKAYNLISNFNFIKTQDQTQDVIINGSITTKGGGVITGLTFQKSGVITGNISTDKPHAKTNITLQEDNLTLTLQGEQNQLTTFALDKKVTTKAILKLGKDGSTTTTSIAESLNAEKLTIEFLGNQSTLNLDGTNTTTLKTLKVNGTEGTFNVKSIATINEAVSVGDKKTLNLIVAGNKVTFGNKLEAKEGGTINVTLDGISGQGLLKLAGVDNKLTTLTVKENKYGHLHLTNSISKATTTFTSNAKGDNLEVTLGGNITLALEGETNKINTLKLSGDTATLKLGKDKGTSTTDITNGITGGANLTIELLGTSSTLNLGGTNNTINKLDPKAIANILNLTADSTTITEAVNVISGKYIKLNLNQANSTLTLTGGLTNGGSGTQINFNQSGTFDGTITTTNHATTITTKSNGTITKNITQSGSGKNNISFDSGTPNLTLEGSQNQINKVTIGAGATSATLKLGKASNNTTTTIKQDLSGEKLTIQLLGNEATLNLGGTNTIKALTTNATTNALNLTSGTTTITNAVSVTNKTLNINVTGTGLTFQNELKTTGGEINATLAGVDKNKGILTLANANNTLTTLSVTDKKYGKLILAGGGATTTFTGNVSGDNLEVTLGNNTTLALEGTTNNIKSLKLSGSEATLKLGKNGNTTTTIGGGINDKKELALEFLGNTSTLNLAGLYTIKSLTLNATTSKLKIGSGDEVTITGAVSVGARKTLNLEAQGDGKLTINQNLKATGGTINVTLGNSPSLTLQGTQNAIAKLTRTNEKNHNATINLSSRAANATNRGTHQYNTLTIGTLDVSTYGDYIFQLYASTKQGTLEGLDPAINDAYADRVLIEGTQSNTTITGQMITLNIDSNEASKLTEQAQKGSGIALVTVKNKTDGKKGALVTFKEEPTFTQGGQEVKIKLTDKKTNQDGGVNPSGGYTTYFLGSVKLGGADTATQKIISSALSINYDLFVANFNSINKRLGDLRGNPYTQGVWARIFAGGQESKFGIGSQSTYVTLQSGYDYAFVFEGGKTYAGVALSYARSTGKSRTIERQGSVRGAKTISLDGIKSQAFEIAIYNSYLGDTGFYNDSIAKFSTIHSDFQISDSATGSQTTNSAFLLSNEAGYRYGFGAMRDWFVTPQVEIGLGYLSASSFQAELEEGKGQTNSVSATQDAILLVRSRLGSDVGKEFKGESWGASLYVGGFYEYDVLNGGKSNISFTPTDTPTATQSYGSNGRFVLNVGGNVSVKESTRIYVDFEKSFGNQFATQWQINLGARYSFGEQVIKLKTSEENPQTEQENKAPLKIESETLEGTSDSGK</sequence>
<gene>
    <name evidence="4" type="ORF">BBW65_05010</name>
</gene>
<evidence type="ECO:0000313" key="5">
    <source>
        <dbReference type="Proteomes" id="UP000092884"/>
    </source>
</evidence>
<keyword evidence="5" id="KW-1185">Reference proteome</keyword>
<evidence type="ECO:0000313" key="4">
    <source>
        <dbReference type="EMBL" id="ANV98196.1"/>
    </source>
</evidence>
<dbReference type="NCBIfam" id="TIGR01414">
    <property type="entry name" value="autotrans_barl"/>
    <property type="match status" value="1"/>
</dbReference>
<feature type="compositionally biased region" description="Basic and acidic residues" evidence="1">
    <location>
        <begin position="1492"/>
        <end position="1502"/>
    </location>
</feature>
<dbReference type="SUPFAM" id="SSF103515">
    <property type="entry name" value="Autotransporter"/>
    <property type="match status" value="1"/>
</dbReference>
<dbReference type="RefSeq" id="WP_066340575.1">
    <property type="nucleotide sequence ID" value="NZ_CP016503.1"/>
</dbReference>
<dbReference type="InterPro" id="IPR036709">
    <property type="entry name" value="Autotransporte_beta_dom_sf"/>
</dbReference>
<evidence type="ECO:0000256" key="2">
    <source>
        <dbReference type="SAM" id="SignalP"/>
    </source>
</evidence>
<evidence type="ECO:0000259" key="3">
    <source>
        <dbReference type="PROSITE" id="PS51208"/>
    </source>
</evidence>
<dbReference type="Gene3D" id="2.40.128.130">
    <property type="entry name" value="Autotransporter beta-domain"/>
    <property type="match status" value="1"/>
</dbReference>
<feature type="chain" id="PRO_5008530200" description="Autotransporter domain-containing protein" evidence="2">
    <location>
        <begin position="36"/>
        <end position="1513"/>
    </location>
</feature>